<keyword evidence="5" id="KW-0698">rRNA processing</keyword>
<dbReference type="GO" id="GO:0070475">
    <property type="term" value="P:rRNA base methylation"/>
    <property type="evidence" value="ECO:0007669"/>
    <property type="project" value="TreeGrafter"/>
</dbReference>
<dbReference type="InterPro" id="IPR046886">
    <property type="entry name" value="RsmE_MTase_dom"/>
</dbReference>
<comment type="similarity">
    <text evidence="2">Belongs to the RNA methyltransferase RsmE family.</text>
</comment>
<dbReference type="Gene3D" id="3.40.1280.10">
    <property type="match status" value="1"/>
</dbReference>
<reference evidence="13" key="1">
    <citation type="submission" date="2016-03" db="EMBL/GenBank/DDBJ databases">
        <title>Mechanisms controlling the formation of the plant cell surface in tip-growing cells are functionally conserved among land plants.</title>
        <authorList>
            <person name="Honkanen S."/>
            <person name="Jones V.A."/>
            <person name="Morieri G."/>
            <person name="Champion C."/>
            <person name="Hetherington A.J."/>
            <person name="Kelly S."/>
            <person name="Saint-Marcoux D."/>
            <person name="Proust H."/>
            <person name="Prescott H."/>
            <person name="Dolan L."/>
        </authorList>
    </citation>
    <scope>NUCLEOTIDE SEQUENCE [LARGE SCALE GENOMIC DNA]</scope>
    <source>
        <tissue evidence="13">Whole gametophyte</tissue>
    </source>
</reference>
<evidence type="ECO:0000256" key="5">
    <source>
        <dbReference type="ARBA" id="ARBA00022552"/>
    </source>
</evidence>
<evidence type="ECO:0000256" key="8">
    <source>
        <dbReference type="ARBA" id="ARBA00022691"/>
    </source>
</evidence>
<protein>
    <recommendedName>
        <fullName evidence="3">16S rRNA (uracil(1498)-N(3))-methyltransferase</fullName>
        <ecNumber evidence="3">2.1.1.193</ecNumber>
    </recommendedName>
</protein>
<evidence type="ECO:0000256" key="2">
    <source>
        <dbReference type="ARBA" id="ARBA00005528"/>
    </source>
</evidence>
<accession>A0A176VBU0</accession>
<keyword evidence="8" id="KW-0949">S-adenosyl-L-methionine</keyword>
<dbReference type="CDD" id="cd18084">
    <property type="entry name" value="RsmE-like"/>
    <property type="match status" value="1"/>
</dbReference>
<dbReference type="NCBIfam" id="TIGR00046">
    <property type="entry name" value="RsmE family RNA methyltransferase"/>
    <property type="match status" value="1"/>
</dbReference>
<dbReference type="EMBL" id="LVLJ01004075">
    <property type="protein sequence ID" value="OAE18379.1"/>
    <property type="molecule type" value="Genomic_DNA"/>
</dbReference>
<evidence type="ECO:0000256" key="7">
    <source>
        <dbReference type="ARBA" id="ARBA00022679"/>
    </source>
</evidence>
<evidence type="ECO:0000259" key="11">
    <source>
        <dbReference type="Pfam" id="PF04452"/>
    </source>
</evidence>
<name>A0A176VBU0_MARPO</name>
<evidence type="ECO:0000256" key="1">
    <source>
        <dbReference type="ARBA" id="ARBA00004496"/>
    </source>
</evidence>
<evidence type="ECO:0000259" key="12">
    <source>
        <dbReference type="Pfam" id="PF20260"/>
    </source>
</evidence>
<evidence type="ECO:0000256" key="3">
    <source>
        <dbReference type="ARBA" id="ARBA00012328"/>
    </source>
</evidence>
<dbReference type="PANTHER" id="PTHR30027:SF3">
    <property type="entry name" value="16S RRNA (URACIL(1498)-N(3))-METHYLTRANSFERASE"/>
    <property type="match status" value="1"/>
</dbReference>
<dbReference type="EC" id="2.1.1.193" evidence="3"/>
<evidence type="ECO:0000256" key="9">
    <source>
        <dbReference type="ARBA" id="ARBA00025699"/>
    </source>
</evidence>
<dbReference type="Proteomes" id="UP000077202">
    <property type="component" value="Unassembled WGS sequence"/>
</dbReference>
<dbReference type="SUPFAM" id="SSF88697">
    <property type="entry name" value="PUA domain-like"/>
    <property type="match status" value="1"/>
</dbReference>
<feature type="domain" description="Ribosomal RNA small subunit methyltransferase E methyltransferase" evidence="11">
    <location>
        <begin position="130"/>
        <end position="283"/>
    </location>
</feature>
<dbReference type="Pfam" id="PF04452">
    <property type="entry name" value="Methyltrans_RNA"/>
    <property type="match status" value="1"/>
</dbReference>
<dbReference type="InterPro" id="IPR015947">
    <property type="entry name" value="PUA-like_sf"/>
</dbReference>
<proteinExistence type="inferred from homology"/>
<dbReference type="SUPFAM" id="SSF75217">
    <property type="entry name" value="alpha/beta knot"/>
    <property type="match status" value="1"/>
</dbReference>
<comment type="catalytic activity">
    <reaction evidence="10">
        <text>uridine(1498) in 16S rRNA + S-adenosyl-L-methionine = N(3)-methyluridine(1498) in 16S rRNA + S-adenosyl-L-homocysteine + H(+)</text>
        <dbReference type="Rhea" id="RHEA:42920"/>
        <dbReference type="Rhea" id="RHEA-COMP:10283"/>
        <dbReference type="Rhea" id="RHEA-COMP:10284"/>
        <dbReference type="ChEBI" id="CHEBI:15378"/>
        <dbReference type="ChEBI" id="CHEBI:57856"/>
        <dbReference type="ChEBI" id="CHEBI:59789"/>
        <dbReference type="ChEBI" id="CHEBI:65315"/>
        <dbReference type="ChEBI" id="CHEBI:74502"/>
        <dbReference type="EC" id="2.1.1.193"/>
    </reaction>
</comment>
<evidence type="ECO:0000256" key="4">
    <source>
        <dbReference type="ARBA" id="ARBA00022490"/>
    </source>
</evidence>
<keyword evidence="4" id="KW-0963">Cytoplasm</keyword>
<keyword evidence="6" id="KW-0489">Methyltransferase</keyword>
<dbReference type="AlphaFoldDB" id="A0A176VBU0"/>
<dbReference type="InterPro" id="IPR029026">
    <property type="entry name" value="tRNA_m1G_MTases_N"/>
</dbReference>
<dbReference type="InterPro" id="IPR046887">
    <property type="entry name" value="RsmE_PUA-like"/>
</dbReference>
<dbReference type="InterPro" id="IPR029028">
    <property type="entry name" value="Alpha/beta_knot_MTases"/>
</dbReference>
<dbReference type="GO" id="GO:0070042">
    <property type="term" value="F:rRNA (uridine-N3-)-methyltransferase activity"/>
    <property type="evidence" value="ECO:0007669"/>
    <property type="project" value="TreeGrafter"/>
</dbReference>
<evidence type="ECO:0000313" key="14">
    <source>
        <dbReference type="Proteomes" id="UP000077202"/>
    </source>
</evidence>
<dbReference type="GO" id="GO:0005737">
    <property type="term" value="C:cytoplasm"/>
    <property type="evidence" value="ECO:0007669"/>
    <property type="project" value="UniProtKB-SubCell"/>
</dbReference>
<comment type="subcellular location">
    <subcellularLocation>
        <location evidence="1">Cytoplasm</location>
    </subcellularLocation>
</comment>
<feature type="domain" description="Ribosomal RNA small subunit methyltransferase E PUA-like" evidence="12">
    <location>
        <begin position="69"/>
        <end position="113"/>
    </location>
</feature>
<gene>
    <name evidence="13" type="ORF">AXG93_1783s1080</name>
</gene>
<evidence type="ECO:0000256" key="10">
    <source>
        <dbReference type="ARBA" id="ARBA00047944"/>
    </source>
</evidence>
<comment type="function">
    <text evidence="9">Specifically methylates the N3 position of the uracil ring of uridine 1498 (m3U1498) in 16S rRNA. Acts on the fully assembled 30S ribosomal subunit.</text>
</comment>
<evidence type="ECO:0000313" key="13">
    <source>
        <dbReference type="EMBL" id="OAE18379.1"/>
    </source>
</evidence>
<keyword evidence="7" id="KW-0808">Transferase</keyword>
<keyword evidence="14" id="KW-1185">Reference proteome</keyword>
<comment type="caution">
    <text evidence="13">The sequence shown here is derived from an EMBL/GenBank/DDBJ whole genome shotgun (WGS) entry which is preliminary data.</text>
</comment>
<dbReference type="Pfam" id="PF20260">
    <property type="entry name" value="PUA_4"/>
    <property type="match status" value="1"/>
</dbReference>
<organism evidence="13 14">
    <name type="scientific">Marchantia polymorpha subsp. ruderalis</name>
    <dbReference type="NCBI Taxonomy" id="1480154"/>
    <lineage>
        <taxon>Eukaryota</taxon>
        <taxon>Viridiplantae</taxon>
        <taxon>Streptophyta</taxon>
        <taxon>Embryophyta</taxon>
        <taxon>Marchantiophyta</taxon>
        <taxon>Marchantiopsida</taxon>
        <taxon>Marchantiidae</taxon>
        <taxon>Marchantiales</taxon>
        <taxon>Marchantiaceae</taxon>
        <taxon>Marchantia</taxon>
    </lineage>
</organism>
<sequence>MELEHQAWPRMLQRAFVSKPRDASRQILVGSRLRVSCSTSTEHPDKARGGLPRFHVDEIPKCEGVVAKLDDDEFWHMTKVLRLKVNDRVELFDGKGGIVVGRLVNVNRHNAEVAAIEEPQIMAPAGPNWHVAAAFSTLKGGRGEWLVEKCTELGARTLTPLLTARSSVKSSGRSDRWERIAMAATKQSQRLHSMEIKRPASLQELLPQVAHVDVALVAAAYAPPLYKSLALLPSTPMNGILFIGPEGDFTPEEVELLIQVGTVPVGLGPRRLRVETAAVALLAGVMLMGDVVNPISRHSGTISLAHAE</sequence>
<dbReference type="PANTHER" id="PTHR30027">
    <property type="entry name" value="RIBOSOMAL RNA SMALL SUBUNIT METHYLTRANSFERASE E"/>
    <property type="match status" value="1"/>
</dbReference>
<dbReference type="InterPro" id="IPR006700">
    <property type="entry name" value="RsmE"/>
</dbReference>
<evidence type="ECO:0000256" key="6">
    <source>
        <dbReference type="ARBA" id="ARBA00022603"/>
    </source>
</evidence>